<dbReference type="InterPro" id="IPR006689">
    <property type="entry name" value="Small_GTPase_ARF/SAR"/>
</dbReference>
<keyword evidence="5" id="KW-0479">Metal-binding</keyword>
<evidence type="ECO:0000256" key="5">
    <source>
        <dbReference type="PIRSR" id="PIRSR606689-2"/>
    </source>
</evidence>
<dbReference type="InterPro" id="IPR024156">
    <property type="entry name" value="Small_GTPase_ARF"/>
</dbReference>
<keyword evidence="8" id="KW-1185">Reference proteome</keyword>
<comment type="caution">
    <text evidence="7">The sequence shown here is derived from an EMBL/GenBank/DDBJ whole genome shotgun (WGS) entry which is preliminary data.</text>
</comment>
<feature type="binding site" evidence="5">
    <location>
        <position position="33"/>
    </location>
    <ligand>
        <name>Mg(2+)</name>
        <dbReference type="ChEBI" id="CHEBI:18420"/>
    </ligand>
</feature>
<dbReference type="EMBL" id="JAKMXF010000322">
    <property type="protein sequence ID" value="KAI6649043.1"/>
    <property type="molecule type" value="Genomic_DNA"/>
</dbReference>
<dbReference type="Pfam" id="PF00025">
    <property type="entry name" value="Arf"/>
    <property type="match status" value="1"/>
</dbReference>
<feature type="binding site" evidence="4">
    <location>
        <begin position="26"/>
        <end position="33"/>
    </location>
    <ligand>
        <name>GTP</name>
        <dbReference type="ChEBI" id="CHEBI:37565"/>
    </ligand>
</feature>
<feature type="binding site" evidence="5">
    <location>
        <position position="50"/>
    </location>
    <ligand>
        <name>Mg(2+)</name>
        <dbReference type="ChEBI" id="CHEBI:18420"/>
    </ligand>
</feature>
<dbReference type="SMART" id="SM00175">
    <property type="entry name" value="RAB"/>
    <property type="match status" value="1"/>
</dbReference>
<evidence type="ECO:0000256" key="2">
    <source>
        <dbReference type="ARBA" id="ARBA00022741"/>
    </source>
</evidence>
<dbReference type="PROSITE" id="PS51417">
    <property type="entry name" value="ARF"/>
    <property type="match status" value="1"/>
</dbReference>
<dbReference type="Gene3D" id="3.40.50.300">
    <property type="entry name" value="P-loop containing nucleotide triphosphate hydrolases"/>
    <property type="match status" value="1"/>
</dbReference>
<dbReference type="SMART" id="SM00177">
    <property type="entry name" value="ARF"/>
    <property type="match status" value="1"/>
</dbReference>
<dbReference type="GO" id="GO:0046872">
    <property type="term" value="F:metal ion binding"/>
    <property type="evidence" value="ECO:0007669"/>
    <property type="project" value="UniProtKB-KW"/>
</dbReference>
<dbReference type="SUPFAM" id="SSF52540">
    <property type="entry name" value="P-loop containing nucleoside triphosphate hydrolases"/>
    <property type="match status" value="1"/>
</dbReference>
<reference evidence="7 8" key="1">
    <citation type="journal article" date="2023" name="BMC Biol.">
        <title>The compact genome of the sponge Oopsacas minuta (Hexactinellida) is lacking key metazoan core genes.</title>
        <authorList>
            <person name="Santini S."/>
            <person name="Schenkelaars Q."/>
            <person name="Jourda C."/>
            <person name="Duchesne M."/>
            <person name="Belahbib H."/>
            <person name="Rocher C."/>
            <person name="Selva M."/>
            <person name="Riesgo A."/>
            <person name="Vervoort M."/>
            <person name="Leys S.P."/>
            <person name="Kodjabachian L."/>
            <person name="Le Bivic A."/>
            <person name="Borchiellini C."/>
            <person name="Claverie J.M."/>
            <person name="Renard E."/>
        </authorList>
    </citation>
    <scope>NUCLEOTIDE SEQUENCE [LARGE SCALE GENOMIC DNA]</scope>
    <source>
        <strain evidence="7">SPO-2</strain>
    </source>
</reference>
<evidence type="ECO:0000313" key="7">
    <source>
        <dbReference type="EMBL" id="KAI6649043.1"/>
    </source>
</evidence>
<comment type="similarity">
    <text evidence="1 6">Belongs to the small GTPase superfamily. Arf family.</text>
</comment>
<dbReference type="PANTHER" id="PTHR11711">
    <property type="entry name" value="ADP RIBOSYLATION FACTOR-RELATED"/>
    <property type="match status" value="1"/>
</dbReference>
<dbReference type="CDD" id="cd00878">
    <property type="entry name" value="Arf_Arl"/>
    <property type="match status" value="1"/>
</dbReference>
<keyword evidence="2 4" id="KW-0547">Nucleotide-binding</keyword>
<proteinExistence type="inferred from homology"/>
<evidence type="ECO:0000256" key="6">
    <source>
        <dbReference type="RuleBase" id="RU003925"/>
    </source>
</evidence>
<evidence type="ECO:0000313" key="8">
    <source>
        <dbReference type="Proteomes" id="UP001165289"/>
    </source>
</evidence>
<dbReference type="GO" id="GO:0003924">
    <property type="term" value="F:GTPase activity"/>
    <property type="evidence" value="ECO:0007669"/>
    <property type="project" value="InterPro"/>
</dbReference>
<dbReference type="AlphaFoldDB" id="A0AAV7JK24"/>
<sequence length="189" mass="21247">MGNVFKKVRTALAGISNSQSRIVMVGLDNSGKTTILYRIKLKEKVDTVPTIGFNVETVTLVNNVSFLVWDVTGQEKVRPLWKHYTSGADGIMFAVDSCDRLRFEEARRELIFLLEDPELRGVPLIILANKQDCKERATPAEVGESLGVNRLSDREWHIQGTSAMTGDGLPDAFLMLSKFVKNYQKTKKR</sequence>
<dbReference type="PRINTS" id="PR00328">
    <property type="entry name" value="SAR1GTPBP"/>
</dbReference>
<dbReference type="Proteomes" id="UP001165289">
    <property type="component" value="Unassembled WGS sequence"/>
</dbReference>
<dbReference type="GO" id="GO:0030010">
    <property type="term" value="P:establishment of cell polarity"/>
    <property type="evidence" value="ECO:0007669"/>
    <property type="project" value="UniProtKB-ARBA"/>
</dbReference>
<dbReference type="GO" id="GO:0005525">
    <property type="term" value="F:GTP binding"/>
    <property type="evidence" value="ECO:0007669"/>
    <property type="project" value="UniProtKB-KW"/>
</dbReference>
<keyword evidence="5" id="KW-0460">Magnesium</keyword>
<dbReference type="InterPro" id="IPR027417">
    <property type="entry name" value="P-loop_NTPase"/>
</dbReference>
<feature type="binding site" evidence="4">
    <location>
        <position position="73"/>
    </location>
    <ligand>
        <name>GTP</name>
        <dbReference type="ChEBI" id="CHEBI:37565"/>
    </ligand>
</feature>
<evidence type="ECO:0000256" key="3">
    <source>
        <dbReference type="ARBA" id="ARBA00023134"/>
    </source>
</evidence>
<organism evidence="7 8">
    <name type="scientific">Oopsacas minuta</name>
    <dbReference type="NCBI Taxonomy" id="111878"/>
    <lineage>
        <taxon>Eukaryota</taxon>
        <taxon>Metazoa</taxon>
        <taxon>Porifera</taxon>
        <taxon>Hexactinellida</taxon>
        <taxon>Hexasterophora</taxon>
        <taxon>Lyssacinosida</taxon>
        <taxon>Leucopsacidae</taxon>
        <taxon>Oopsacas</taxon>
    </lineage>
</organism>
<protein>
    <submittedName>
        <fullName evidence="7">Uncharacterized protein</fullName>
    </submittedName>
</protein>
<feature type="binding site" evidence="4">
    <location>
        <begin position="129"/>
        <end position="132"/>
    </location>
    <ligand>
        <name>GTP</name>
        <dbReference type="ChEBI" id="CHEBI:37565"/>
    </ligand>
</feature>
<evidence type="ECO:0000256" key="1">
    <source>
        <dbReference type="ARBA" id="ARBA00010290"/>
    </source>
</evidence>
<gene>
    <name evidence="7" type="ORF">LOD99_6766</name>
</gene>
<dbReference type="NCBIfam" id="TIGR00231">
    <property type="entry name" value="small_GTP"/>
    <property type="match status" value="1"/>
</dbReference>
<dbReference type="SMART" id="SM00178">
    <property type="entry name" value="SAR"/>
    <property type="match status" value="1"/>
</dbReference>
<keyword evidence="3 4" id="KW-0342">GTP-binding</keyword>
<dbReference type="FunFam" id="3.40.50.300:FF:000412">
    <property type="entry name" value="ADP-ribosylation factor 1"/>
    <property type="match status" value="1"/>
</dbReference>
<accession>A0AAV7JK24</accession>
<evidence type="ECO:0000256" key="4">
    <source>
        <dbReference type="PIRSR" id="PIRSR606689-1"/>
    </source>
</evidence>
<dbReference type="InterPro" id="IPR005225">
    <property type="entry name" value="Small_GTP-bd"/>
</dbReference>
<dbReference type="PROSITE" id="PS51419">
    <property type="entry name" value="RAB"/>
    <property type="match status" value="1"/>
</dbReference>
<name>A0AAV7JK24_9METZ</name>